<dbReference type="PANTHER" id="PTHR38033">
    <property type="entry name" value="MEMBRANE PROTEIN-RELATED"/>
    <property type="match status" value="1"/>
</dbReference>
<feature type="domain" description="Type IV / VI secretion system DotU" evidence="2">
    <location>
        <begin position="4"/>
        <end position="203"/>
    </location>
</feature>
<keyword evidence="1" id="KW-0472">Membrane</keyword>
<dbReference type="RefSeq" id="WP_006684026.1">
    <property type="nucleotide sequence ID" value="NZ_GG730299.1"/>
</dbReference>
<keyword evidence="1" id="KW-0812">Transmembrane</keyword>
<accession>D4B7R0</accession>
<proteinExistence type="predicted"/>
<comment type="caution">
    <text evidence="3">The sequence shown here is derived from an EMBL/GenBank/DDBJ whole genome shotgun (WGS) entry which is preliminary data.</text>
</comment>
<keyword evidence="1" id="KW-1133">Transmembrane helix</keyword>
<evidence type="ECO:0000313" key="3">
    <source>
        <dbReference type="EMBL" id="EFE10413.1"/>
    </source>
</evidence>
<dbReference type="InterPro" id="IPR038522">
    <property type="entry name" value="T4/T6SS_DotU_sf"/>
</dbReference>
<dbReference type="Pfam" id="PF09850">
    <property type="entry name" value="DotU"/>
    <property type="match status" value="1"/>
</dbReference>
<dbReference type="eggNOG" id="COG3455">
    <property type="taxonomic scope" value="Bacteria"/>
</dbReference>
<dbReference type="Proteomes" id="UP000003880">
    <property type="component" value="Unassembled WGS sequence"/>
</dbReference>
<evidence type="ECO:0000256" key="1">
    <source>
        <dbReference type="SAM" id="Phobius"/>
    </source>
</evidence>
<feature type="transmembrane region" description="Helical" evidence="1">
    <location>
        <begin position="182"/>
        <end position="205"/>
    </location>
</feature>
<dbReference type="PANTHER" id="PTHR38033:SF1">
    <property type="entry name" value="DOTU FAMILY TYPE IV_VI SECRETION SYSTEM PROTEIN"/>
    <property type="match status" value="1"/>
</dbReference>
<gene>
    <name evidence="3" type="ORF">CIT292_06583</name>
</gene>
<sequence length="206" mass="23831">MMELLDSYLPVFKKALHIVDNPSEFSGYAESRLLCIKTLEQARSEANQCDVEEEEKAAAYFAVIAWLDELMLCSELPWRQQWQGERLQRKYLNTTLAGAHFFQRLTALDVGHQQARKVFLFCLQNGFHGQYGTVDDRSDLLALIEEQRKQCLQENWWAWPCDTPVASGIPDKKIAITRHKSLLPVVISGALFLYGALFFLFRYYVM</sequence>
<dbReference type="AlphaFoldDB" id="D4B7R0"/>
<protein>
    <submittedName>
        <fullName evidence="3">Type IV / VI secretion system protein, DotU family</fullName>
    </submittedName>
</protein>
<organism evidence="3 4">
    <name type="scientific">Citrobacter youngae ATCC 29220</name>
    <dbReference type="NCBI Taxonomy" id="500640"/>
    <lineage>
        <taxon>Bacteria</taxon>
        <taxon>Pseudomonadati</taxon>
        <taxon>Pseudomonadota</taxon>
        <taxon>Gammaproteobacteria</taxon>
        <taxon>Enterobacterales</taxon>
        <taxon>Enterobacteriaceae</taxon>
        <taxon>Citrobacter</taxon>
        <taxon>Citrobacter freundii complex</taxon>
    </lineage>
</organism>
<reference evidence="3 4" key="1">
    <citation type="submission" date="2010-02" db="EMBL/GenBank/DDBJ databases">
        <authorList>
            <person name="Weinstock G."/>
            <person name="Sodergren E."/>
            <person name="Clifton S."/>
            <person name="Fulton L."/>
            <person name="Fulton B."/>
            <person name="Courtney L."/>
            <person name="Fronick C."/>
            <person name="Harrison M."/>
            <person name="Strong C."/>
            <person name="Farmer C."/>
            <person name="Delahaunty K."/>
            <person name="Markovic C."/>
            <person name="Hall O."/>
            <person name="Minx P."/>
            <person name="Tomlinson C."/>
            <person name="Mitreva M."/>
            <person name="Nelson J."/>
            <person name="Hou S."/>
            <person name="Wollam A."/>
            <person name="Pepin K.H."/>
            <person name="Johnson M."/>
            <person name="Bhonagiri V."/>
            <person name="Zhang X."/>
            <person name="Suruliraj S."/>
            <person name="Warren W."/>
            <person name="Chinwalla A."/>
            <person name="Mardis E.R."/>
            <person name="Wilson R.K."/>
        </authorList>
    </citation>
    <scope>NUCLEOTIDE SEQUENCE [LARGE SCALE GENOMIC DNA]</scope>
    <source>
        <strain evidence="3 4">ATCC 29220</strain>
    </source>
</reference>
<evidence type="ECO:0000313" key="4">
    <source>
        <dbReference type="Proteomes" id="UP000003880"/>
    </source>
</evidence>
<name>D4B7R0_9ENTR</name>
<dbReference type="EMBL" id="ABWL02000002">
    <property type="protein sequence ID" value="EFE10413.1"/>
    <property type="molecule type" value="Genomic_DNA"/>
</dbReference>
<dbReference type="Gene3D" id="1.25.40.590">
    <property type="entry name" value="Type IV / VI secretion system, DotU"/>
    <property type="match status" value="1"/>
</dbReference>
<dbReference type="InterPro" id="IPR017732">
    <property type="entry name" value="T4/T6SS_DotU"/>
</dbReference>
<dbReference type="HOGENOM" id="CLU_071818_5_0_6"/>
<evidence type="ECO:0000259" key="2">
    <source>
        <dbReference type="Pfam" id="PF09850"/>
    </source>
</evidence>